<evidence type="ECO:0000313" key="1">
    <source>
        <dbReference type="EMBL" id="KKM62953.1"/>
    </source>
</evidence>
<protein>
    <submittedName>
        <fullName evidence="1">Uncharacterized protein</fullName>
    </submittedName>
</protein>
<comment type="caution">
    <text evidence="1">The sequence shown here is derived from an EMBL/GenBank/DDBJ whole genome shotgun (WGS) entry which is preliminary data.</text>
</comment>
<gene>
    <name evidence="1" type="ORF">LCGC14_1516440</name>
</gene>
<dbReference type="EMBL" id="LAZR01011193">
    <property type="protein sequence ID" value="KKM62953.1"/>
    <property type="molecule type" value="Genomic_DNA"/>
</dbReference>
<organism evidence="1">
    <name type="scientific">marine sediment metagenome</name>
    <dbReference type="NCBI Taxonomy" id="412755"/>
    <lineage>
        <taxon>unclassified sequences</taxon>
        <taxon>metagenomes</taxon>
        <taxon>ecological metagenomes</taxon>
    </lineage>
</organism>
<name>A0A0F9J031_9ZZZZ</name>
<dbReference type="AlphaFoldDB" id="A0A0F9J031"/>
<proteinExistence type="predicted"/>
<accession>A0A0F9J031</accession>
<reference evidence="1" key="1">
    <citation type="journal article" date="2015" name="Nature">
        <title>Complex archaea that bridge the gap between prokaryotes and eukaryotes.</title>
        <authorList>
            <person name="Spang A."/>
            <person name="Saw J.H."/>
            <person name="Jorgensen S.L."/>
            <person name="Zaremba-Niedzwiedzka K."/>
            <person name="Martijn J."/>
            <person name="Lind A.E."/>
            <person name="van Eijk R."/>
            <person name="Schleper C."/>
            <person name="Guy L."/>
            <person name="Ettema T.J."/>
        </authorList>
    </citation>
    <scope>NUCLEOTIDE SEQUENCE</scope>
</reference>
<sequence length="770" mass="89873">QGSENQNKKLNTKPQIDKEFLTNLFRSLQESKSETDSPPLNENLQRINPNPKLVQRSLLDFEMYQGESSEVELDMIVGDLGKNIFKERKEKVEVNLNELQKIQGLYTDDILPELLKVDNIDASDIEKLNNLMKELNNIKNPNLDSLKKITQDFGYLNENFLNSKLAEAGEGELLNDLEKQIYRLYLDQIDPKLSSFYPSDPSLKYPLTSNNKANTKAIKSLINIIYKYEEDIAIAASALKASGNDDLGLLLVEGENKLNPSNEYEDTIATPNLAKLLDKHRNEMYRLLNNIETRKFRLKPLSDIKKFISNSPFFNSIRHIQELMLLTLDQFAFNDMVENTIDIYSKYSNDVYTGTDISNKLGKNDNYLADRNLRKNVKQLSTYLRLLIAVYLGNPNNFNLINNDDYENIKKEMLDEVFSSMVRRGAIKSKDFKLDFEAIFFSMLLLTNTKTQDVRQGMYPLSKFAEDMGHSVNLFKEKFLYLSYINNELANDMLQGIDIPGGDVELHKLASDKLNEIKKRNGKGSEGDYNRFWSQLYPIQVMEFLKITLGLDIWGLKFIKDAEKGKKIFEIDIERHHLEKDKSLYTIFRFSEDYLDDPKKFTNDQPPIAFKDFLPTLAPLMLNHHRNLGSRFASDTETAMNRLMHLYELIQRPLSKGILLNEFKTKTAVIDGKEVLLWEGLDDTQIKKWIKRWQFAKDEGFEAFVLDEEYGYPQFYKNRYKPMEDDFRLFLNDGHSVHRGLFSNKEGKRYRFWEWFLSTYLRENIYPIIK</sequence>
<feature type="non-terminal residue" evidence="1">
    <location>
        <position position="1"/>
    </location>
</feature>